<evidence type="ECO:0000256" key="2">
    <source>
        <dbReference type="ARBA" id="ARBA00013187"/>
    </source>
</evidence>
<feature type="compositionally biased region" description="Basic residues" evidence="5">
    <location>
        <begin position="1"/>
        <end position="15"/>
    </location>
</feature>
<comment type="catalytic activity">
    <reaction evidence="4">
        <text>6-carboxyhexanoyl-[ACP] + L-alanine + H(+) = (8S)-8-amino-7-oxononanoate + holo-[ACP] + CO2</text>
        <dbReference type="Rhea" id="RHEA:42288"/>
        <dbReference type="Rhea" id="RHEA-COMP:9685"/>
        <dbReference type="Rhea" id="RHEA-COMP:9955"/>
        <dbReference type="ChEBI" id="CHEBI:15378"/>
        <dbReference type="ChEBI" id="CHEBI:16526"/>
        <dbReference type="ChEBI" id="CHEBI:57972"/>
        <dbReference type="ChEBI" id="CHEBI:64479"/>
        <dbReference type="ChEBI" id="CHEBI:78846"/>
        <dbReference type="ChEBI" id="CHEBI:149468"/>
        <dbReference type="EC" id="2.3.1.47"/>
    </reaction>
</comment>
<dbReference type="InterPro" id="IPR004839">
    <property type="entry name" value="Aminotransferase_I/II_large"/>
</dbReference>
<dbReference type="GO" id="GO:0008710">
    <property type="term" value="F:8-amino-7-oxononanoate synthase activity"/>
    <property type="evidence" value="ECO:0007669"/>
    <property type="project" value="UniProtKB-EC"/>
</dbReference>
<comment type="cofactor">
    <cofactor evidence="1">
        <name>pyridoxal 5'-phosphate</name>
        <dbReference type="ChEBI" id="CHEBI:597326"/>
    </cofactor>
</comment>
<dbReference type="Gene3D" id="3.90.1150.10">
    <property type="entry name" value="Aspartate Aminotransferase, domain 1"/>
    <property type="match status" value="1"/>
</dbReference>
<evidence type="ECO:0000256" key="5">
    <source>
        <dbReference type="SAM" id="MobiDB-lite"/>
    </source>
</evidence>
<evidence type="ECO:0000256" key="3">
    <source>
        <dbReference type="ARBA" id="ARBA00022679"/>
    </source>
</evidence>
<dbReference type="PANTHER" id="PTHR13693:SF103">
    <property type="entry name" value="AMINOTRANSFERASE CLASS I_CLASSII DOMAIN-CONTAINING PROTEIN"/>
    <property type="match status" value="1"/>
</dbReference>
<accession>D5SJG3</accession>
<gene>
    <name evidence="7" type="ORF">SCLAV_p0567</name>
</gene>
<reference evidence="7 8" key="1">
    <citation type="journal article" date="2010" name="Genome Biol. Evol.">
        <title>The sequence of a 1.8-mb bacterial linear plasmid reveals a rich evolutionary reservoir of secondary metabolic pathways.</title>
        <authorList>
            <person name="Medema M.H."/>
            <person name="Trefzer A."/>
            <person name="Kovalchuk A."/>
            <person name="van den Berg M."/>
            <person name="Mueller U."/>
            <person name="Heijne W."/>
            <person name="Wu L."/>
            <person name="Alam M.T."/>
            <person name="Ronning C.M."/>
            <person name="Nierman W.C."/>
            <person name="Bovenberg R.A.L."/>
            <person name="Breitling R."/>
            <person name="Takano E."/>
        </authorList>
    </citation>
    <scope>NUCLEOTIDE SEQUENCE [LARGE SCALE GENOMIC DNA]</scope>
    <source>
        <strain evidence="8">ATCC 27064 / DSM 738 / JCM 4710 / NBRC 13307 / NCIMB 12785 / NRRL 3585 / VKM Ac-602</strain>
        <plasmid evidence="7">pSCL4</plasmid>
    </source>
</reference>
<keyword evidence="3 7" id="KW-0808">Transferase</keyword>
<name>D5SJG3_STRCL</name>
<dbReference type="InterPro" id="IPR015421">
    <property type="entry name" value="PyrdxlP-dep_Trfase_major"/>
</dbReference>
<evidence type="ECO:0000259" key="6">
    <source>
        <dbReference type="Pfam" id="PF00155"/>
    </source>
</evidence>
<dbReference type="AlphaFoldDB" id="D5SJG3"/>
<keyword evidence="7" id="KW-0012">Acyltransferase</keyword>
<dbReference type="eggNOG" id="COG0156">
    <property type="taxonomic scope" value="Bacteria"/>
</dbReference>
<dbReference type="SUPFAM" id="SSF53383">
    <property type="entry name" value="PLP-dependent transferases"/>
    <property type="match status" value="1"/>
</dbReference>
<proteinExistence type="predicted"/>
<dbReference type="InterPro" id="IPR015422">
    <property type="entry name" value="PyrdxlP-dep_Trfase_small"/>
</dbReference>
<feature type="region of interest" description="Disordered" evidence="5">
    <location>
        <begin position="1"/>
        <end position="62"/>
    </location>
</feature>
<organism evidence="7 8">
    <name type="scientific">Streptomyces clavuligerus</name>
    <dbReference type="NCBI Taxonomy" id="1901"/>
    <lineage>
        <taxon>Bacteria</taxon>
        <taxon>Bacillati</taxon>
        <taxon>Actinomycetota</taxon>
        <taxon>Actinomycetes</taxon>
        <taxon>Kitasatosporales</taxon>
        <taxon>Streptomycetaceae</taxon>
        <taxon>Streptomyces</taxon>
    </lineage>
</organism>
<evidence type="ECO:0000256" key="1">
    <source>
        <dbReference type="ARBA" id="ARBA00001933"/>
    </source>
</evidence>
<feature type="domain" description="Aminotransferase class I/classII large" evidence="6">
    <location>
        <begin position="122"/>
        <end position="472"/>
    </location>
</feature>
<dbReference type="PANTHER" id="PTHR13693">
    <property type="entry name" value="CLASS II AMINOTRANSFERASE/8-AMINO-7-OXONONANOATE SYNTHASE"/>
    <property type="match status" value="1"/>
</dbReference>
<sequence>MWPAPRHPRHPHRKGIPMEIPVDRPRTGDTLGGAPPGGASRPRVSHGGLSQGGLSHSGDERSLGSFASLRGRHLLDRLTPFEQWRRPHAEQGVWGYHQQTLSHPFTPRARTRDEFGDEGSGVNLLTQDYLALSSHPAVHEAITAALRDHGPHSGGSPAAAGDTPLAEELCGQLAELTGMRHVVLFPTGWAAGFGAVNALARRFDHIVVDELVHACVHEGVAAGRSTRITRTPHLDHGAVHRALRRIRAEDAANGILVITESLFSMNSDTPDLAALQRTCHEYDAVLLVDQAHDIGVLGPGGRGQAAGQGMHGRLDVVVGSMSKAFATNGGYLATNSSSVAAYVRYFASTHMFSSALTPLQTAGALAAARIMRSDEGQRLRDELLRNAGVLRRELARTASGPAPYTVLGVPSPIVPVEIDSLAVGRAAMGVARRDGVLLHLVEFPVVPRGRARYRLQLSSAHRPEDLALAARVIREAVASARADTTTRPEDSPVKRR</sequence>
<dbReference type="Gene3D" id="3.40.640.10">
    <property type="entry name" value="Type I PLP-dependent aspartate aminotransferase-like (Major domain)"/>
    <property type="match status" value="1"/>
</dbReference>
<dbReference type="Pfam" id="PF00155">
    <property type="entry name" value="Aminotran_1_2"/>
    <property type="match status" value="1"/>
</dbReference>
<dbReference type="GO" id="GO:0030170">
    <property type="term" value="F:pyridoxal phosphate binding"/>
    <property type="evidence" value="ECO:0007669"/>
    <property type="project" value="InterPro"/>
</dbReference>
<dbReference type="EMBL" id="CM000914">
    <property type="protein sequence ID" value="EFG04056.2"/>
    <property type="molecule type" value="Genomic_DNA"/>
</dbReference>
<evidence type="ECO:0000313" key="7">
    <source>
        <dbReference type="EMBL" id="EFG04056.2"/>
    </source>
</evidence>
<keyword evidence="7" id="KW-0614">Plasmid</keyword>
<evidence type="ECO:0000313" key="8">
    <source>
        <dbReference type="Proteomes" id="UP000002357"/>
    </source>
</evidence>
<dbReference type="Proteomes" id="UP000002357">
    <property type="component" value="Plasmid pSCL4"/>
</dbReference>
<protein>
    <recommendedName>
        <fullName evidence="2">8-amino-7-oxononanoate synthase</fullName>
        <ecNumber evidence="2">2.3.1.47</ecNumber>
    </recommendedName>
</protein>
<evidence type="ECO:0000256" key="4">
    <source>
        <dbReference type="ARBA" id="ARBA00047715"/>
    </source>
</evidence>
<dbReference type="InterPro" id="IPR050087">
    <property type="entry name" value="AON_synthase_class-II"/>
</dbReference>
<dbReference type="InterPro" id="IPR015424">
    <property type="entry name" value="PyrdxlP-dep_Trfase"/>
</dbReference>
<feature type="compositionally biased region" description="Low complexity" evidence="5">
    <location>
        <begin position="45"/>
        <end position="56"/>
    </location>
</feature>
<dbReference type="EC" id="2.3.1.47" evidence="2"/>
<geneLocation type="plasmid" evidence="7 8">
    <name>pSCL4</name>
</geneLocation>
<keyword evidence="8" id="KW-1185">Reference proteome</keyword>